<keyword evidence="2" id="KW-1185">Reference proteome</keyword>
<name>A0A812RX37_SYMPI</name>
<dbReference type="Proteomes" id="UP000649617">
    <property type="component" value="Unassembled WGS sequence"/>
</dbReference>
<comment type="caution">
    <text evidence="1">The sequence shown here is derived from an EMBL/GenBank/DDBJ whole genome shotgun (WGS) entry which is preliminary data.</text>
</comment>
<dbReference type="OrthoDB" id="448050at2759"/>
<accession>A0A812RX37</accession>
<reference evidence="1" key="1">
    <citation type="submission" date="2021-02" db="EMBL/GenBank/DDBJ databases">
        <authorList>
            <person name="Dougan E. K."/>
            <person name="Rhodes N."/>
            <person name="Thang M."/>
            <person name="Chan C."/>
        </authorList>
    </citation>
    <scope>NUCLEOTIDE SEQUENCE</scope>
</reference>
<gene>
    <name evidence="1" type="primary">ANK3</name>
    <name evidence="1" type="ORF">SPIL2461_LOCUS11203</name>
</gene>
<sequence length="74" mass="8101">MLGLEFPSGSWWRAIVFIRDAAVRGEKKLAVGFDLSTEARRNEAEQRLRTYATNAMPKLIAAAKAGIPLTIPAS</sequence>
<proteinExistence type="predicted"/>
<protein>
    <submittedName>
        <fullName evidence="1">ANK3 protein</fullName>
    </submittedName>
</protein>
<evidence type="ECO:0000313" key="1">
    <source>
        <dbReference type="EMBL" id="CAE7455672.1"/>
    </source>
</evidence>
<organism evidence="1 2">
    <name type="scientific">Symbiodinium pilosum</name>
    <name type="common">Dinoflagellate</name>
    <dbReference type="NCBI Taxonomy" id="2952"/>
    <lineage>
        <taxon>Eukaryota</taxon>
        <taxon>Sar</taxon>
        <taxon>Alveolata</taxon>
        <taxon>Dinophyceae</taxon>
        <taxon>Suessiales</taxon>
        <taxon>Symbiodiniaceae</taxon>
        <taxon>Symbiodinium</taxon>
    </lineage>
</organism>
<evidence type="ECO:0000313" key="2">
    <source>
        <dbReference type="Proteomes" id="UP000649617"/>
    </source>
</evidence>
<dbReference type="EMBL" id="CAJNIZ010021779">
    <property type="protein sequence ID" value="CAE7455672.1"/>
    <property type="molecule type" value="Genomic_DNA"/>
</dbReference>
<dbReference type="AlphaFoldDB" id="A0A812RX37"/>